<dbReference type="OrthoDB" id="9793389at2"/>
<dbReference type="eggNOG" id="COG2388">
    <property type="taxonomic scope" value="Bacteria"/>
</dbReference>
<dbReference type="PANTHER" id="PTHR31435:SF10">
    <property type="entry name" value="BSR4717 PROTEIN"/>
    <property type="match status" value="1"/>
</dbReference>
<accession>A0A084THC5</accession>
<feature type="domain" description="N-acetyltransferase" evidence="1">
    <location>
        <begin position="6"/>
        <end position="94"/>
    </location>
</feature>
<dbReference type="InterPro" id="IPR045057">
    <property type="entry name" value="Gcn5-rel_NAT"/>
</dbReference>
<keyword evidence="3" id="KW-1185">Reference proteome</keyword>
<dbReference type="EMBL" id="JPFK01000009">
    <property type="protein sequence ID" value="KFB00111.1"/>
    <property type="molecule type" value="Genomic_DNA"/>
</dbReference>
<dbReference type="InterPro" id="IPR031165">
    <property type="entry name" value="GNAT_YJDJ"/>
</dbReference>
<gene>
    <name evidence="2" type="ORF">IA57_11805</name>
</gene>
<evidence type="ECO:0000313" key="2">
    <source>
        <dbReference type="EMBL" id="KFB00111.1"/>
    </source>
</evidence>
<dbReference type="STRING" id="1197477.IA57_11805"/>
<dbReference type="PROSITE" id="PS51729">
    <property type="entry name" value="GNAT_YJDJ"/>
    <property type="match status" value="1"/>
</dbReference>
<dbReference type="Proteomes" id="UP000028521">
    <property type="component" value="Unassembled WGS sequence"/>
</dbReference>
<reference evidence="2 3" key="1">
    <citation type="journal article" date="2014" name="Genome Announc.">
        <title>Draft Genome Sequence of the Algicidal Bacterium Mangrovimonas yunxiaonensis Strain LY01.</title>
        <authorList>
            <person name="Li Y."/>
            <person name="Zhu H."/>
            <person name="Li C."/>
            <person name="Zhang H."/>
            <person name="Chen Z."/>
            <person name="Zheng W."/>
            <person name="Xu H."/>
            <person name="Zheng T."/>
        </authorList>
    </citation>
    <scope>NUCLEOTIDE SEQUENCE [LARGE SCALE GENOMIC DNA]</scope>
    <source>
        <strain evidence="2 3">LY01</strain>
    </source>
</reference>
<dbReference type="AlphaFoldDB" id="A0A084THC5"/>
<dbReference type="InterPro" id="IPR016181">
    <property type="entry name" value="Acyl_CoA_acyltransferase"/>
</dbReference>
<dbReference type="PANTHER" id="PTHR31435">
    <property type="entry name" value="PROTEIN NATD1"/>
    <property type="match status" value="1"/>
</dbReference>
<sequence>MTIQQEDNRKAGKFFIAQDGVQLAEMTYVYQTNNTIVIEHTTVDASLKGQGIGYKLAEATVAFARDKKLKIQPVCPFAVAVFKKKADAYSDVID</sequence>
<dbReference type="SUPFAM" id="SSF55729">
    <property type="entry name" value="Acyl-CoA N-acyltransferases (Nat)"/>
    <property type="match status" value="1"/>
</dbReference>
<dbReference type="RefSeq" id="WP_036123743.1">
    <property type="nucleotide sequence ID" value="NZ_BMET01000003.1"/>
</dbReference>
<evidence type="ECO:0000259" key="1">
    <source>
        <dbReference type="PROSITE" id="PS51729"/>
    </source>
</evidence>
<dbReference type="Pfam" id="PF14542">
    <property type="entry name" value="Acetyltransf_CG"/>
    <property type="match status" value="1"/>
</dbReference>
<evidence type="ECO:0000313" key="3">
    <source>
        <dbReference type="Proteomes" id="UP000028521"/>
    </source>
</evidence>
<proteinExistence type="predicted"/>
<dbReference type="Gene3D" id="3.40.630.30">
    <property type="match status" value="1"/>
</dbReference>
<reference evidence="3" key="2">
    <citation type="submission" date="2014-07" db="EMBL/GenBank/DDBJ databases">
        <title>Genome sequence of Mangrovimonas yunxiaonensis.</title>
        <authorList>
            <person name="Li Y."/>
            <person name="Zheng T."/>
        </authorList>
    </citation>
    <scope>NUCLEOTIDE SEQUENCE [LARGE SCALE GENOMIC DNA]</scope>
    <source>
        <strain evidence="3">LY01</strain>
    </source>
</reference>
<name>A0A084THC5_9FLAO</name>
<protein>
    <recommendedName>
        <fullName evidence="1">N-acetyltransferase domain-containing protein</fullName>
    </recommendedName>
</protein>
<organism evidence="2 3">
    <name type="scientific">Mangrovimonas yunxiaonensis</name>
    <dbReference type="NCBI Taxonomy" id="1197477"/>
    <lineage>
        <taxon>Bacteria</taxon>
        <taxon>Pseudomonadati</taxon>
        <taxon>Bacteroidota</taxon>
        <taxon>Flavobacteriia</taxon>
        <taxon>Flavobacteriales</taxon>
        <taxon>Flavobacteriaceae</taxon>
        <taxon>Mangrovimonas</taxon>
    </lineage>
</organism>
<comment type="caution">
    <text evidence="2">The sequence shown here is derived from an EMBL/GenBank/DDBJ whole genome shotgun (WGS) entry which is preliminary data.</text>
</comment>